<dbReference type="InterPro" id="IPR001412">
    <property type="entry name" value="aa-tRNA-synth_I_CS"/>
</dbReference>
<evidence type="ECO:0000259" key="9">
    <source>
        <dbReference type="Pfam" id="PF19269"/>
    </source>
</evidence>
<keyword evidence="6 7" id="KW-0030">Aminoacyl-tRNA synthetase</keyword>
<dbReference type="CDD" id="cd00808">
    <property type="entry name" value="GluRS_core"/>
    <property type="match status" value="1"/>
</dbReference>
<feature type="domain" description="Aminoacyl-tRNA synthetase class I anticodon-binding" evidence="9">
    <location>
        <begin position="338"/>
        <end position="470"/>
    </location>
</feature>
<keyword evidence="4 7" id="KW-0067">ATP-binding</keyword>
<protein>
    <recommendedName>
        <fullName evidence="7">Glutamate--tRNA ligase</fullName>
        <ecNumber evidence="7">6.1.1.17</ecNumber>
    </recommendedName>
    <alternativeName>
        <fullName evidence="7">Glutamyl-tRNA synthetase</fullName>
        <shortName evidence="7">GluRS</shortName>
    </alternativeName>
</protein>
<comment type="caution">
    <text evidence="7">Lacks conserved residue(s) required for the propagation of feature annotation.</text>
</comment>
<accession>A0A3E2BNZ9</accession>
<dbReference type="NCBIfam" id="TIGR00464">
    <property type="entry name" value="gltX_bact"/>
    <property type="match status" value="1"/>
</dbReference>
<dbReference type="InterPro" id="IPR033910">
    <property type="entry name" value="GluRS_core"/>
</dbReference>
<organism evidence="10 11">
    <name type="scientific">Candidatus Saccharicenans subterraneus</name>
    <dbReference type="NCBI Taxonomy" id="2508984"/>
    <lineage>
        <taxon>Bacteria</taxon>
        <taxon>Candidatus Aminicenantota</taxon>
        <taxon>Candidatus Aminicenantia</taxon>
        <taxon>Candidatus Aminicenantales</taxon>
        <taxon>Candidatus Saccharicenantaceae</taxon>
        <taxon>Candidatus Saccharicenans</taxon>
    </lineage>
</organism>
<dbReference type="PRINTS" id="PR00987">
    <property type="entry name" value="TRNASYNTHGLU"/>
</dbReference>
<dbReference type="InterPro" id="IPR049940">
    <property type="entry name" value="GluQ/Sye"/>
</dbReference>
<dbReference type="Gene3D" id="1.10.10.350">
    <property type="match status" value="1"/>
</dbReference>
<dbReference type="GO" id="GO:0008270">
    <property type="term" value="F:zinc ion binding"/>
    <property type="evidence" value="ECO:0007669"/>
    <property type="project" value="InterPro"/>
</dbReference>
<evidence type="ECO:0000256" key="6">
    <source>
        <dbReference type="ARBA" id="ARBA00023146"/>
    </source>
</evidence>
<reference evidence="10 11" key="1">
    <citation type="submission" date="2018-08" db="EMBL/GenBank/DDBJ databases">
        <title>Genome analysis of the thermophilic bacterium of the candidate phylum Aminicenantes from deep subsurface aquifer revealed its physiology and ecological role.</title>
        <authorList>
            <person name="Kadnikov V.V."/>
            <person name="Mardanov A.V."/>
            <person name="Beletsky A.V."/>
            <person name="Karnachuk O.V."/>
            <person name="Ravin N.V."/>
        </authorList>
    </citation>
    <scope>NUCLEOTIDE SEQUENCE [LARGE SCALE GENOMIC DNA]</scope>
    <source>
        <strain evidence="10">BY38</strain>
    </source>
</reference>
<keyword evidence="3 7" id="KW-0547">Nucleotide-binding</keyword>
<gene>
    <name evidence="7" type="primary">gltX</name>
    <name evidence="10" type="ORF">OP8BY_1960</name>
</gene>
<dbReference type="EMBL" id="QUAH01000004">
    <property type="protein sequence ID" value="RFT16356.1"/>
    <property type="molecule type" value="Genomic_DNA"/>
</dbReference>
<comment type="subunit">
    <text evidence="7">Monomer.</text>
</comment>
<dbReference type="Gene3D" id="3.40.50.620">
    <property type="entry name" value="HUPs"/>
    <property type="match status" value="1"/>
</dbReference>
<evidence type="ECO:0000256" key="1">
    <source>
        <dbReference type="ARBA" id="ARBA00007894"/>
    </source>
</evidence>
<dbReference type="EC" id="6.1.1.17" evidence="7"/>
<feature type="domain" description="Glutamyl/glutaminyl-tRNA synthetase class Ib catalytic" evidence="8">
    <location>
        <begin position="6"/>
        <end position="323"/>
    </location>
</feature>
<dbReference type="InterPro" id="IPR008925">
    <property type="entry name" value="aa_tRNA-synth_I_cd-bd_sf"/>
</dbReference>
<comment type="subcellular location">
    <subcellularLocation>
        <location evidence="7">Cytoplasm</location>
    </subcellularLocation>
</comment>
<dbReference type="AlphaFoldDB" id="A0A3E2BNZ9"/>
<proteinExistence type="inferred from homology"/>
<name>A0A3E2BNZ9_9BACT</name>
<evidence type="ECO:0000313" key="11">
    <source>
        <dbReference type="Proteomes" id="UP000257323"/>
    </source>
</evidence>
<dbReference type="GO" id="GO:0004818">
    <property type="term" value="F:glutamate-tRNA ligase activity"/>
    <property type="evidence" value="ECO:0007669"/>
    <property type="project" value="UniProtKB-UniRule"/>
</dbReference>
<comment type="function">
    <text evidence="7">Catalyzes the attachment of glutamate to tRNA(Glu) in a two-step reaction: glutamate is first activated by ATP to form Glu-AMP and then transferred to the acceptor end of tRNA(Glu).</text>
</comment>
<dbReference type="PROSITE" id="PS00178">
    <property type="entry name" value="AA_TRNA_LIGASE_I"/>
    <property type="match status" value="1"/>
</dbReference>
<dbReference type="HAMAP" id="MF_00022">
    <property type="entry name" value="Glu_tRNA_synth_type1"/>
    <property type="match status" value="1"/>
</dbReference>
<dbReference type="GO" id="GO:0006424">
    <property type="term" value="P:glutamyl-tRNA aminoacylation"/>
    <property type="evidence" value="ECO:0007669"/>
    <property type="project" value="UniProtKB-UniRule"/>
</dbReference>
<dbReference type="GO" id="GO:0000049">
    <property type="term" value="F:tRNA binding"/>
    <property type="evidence" value="ECO:0007669"/>
    <property type="project" value="InterPro"/>
</dbReference>
<dbReference type="FunFam" id="3.40.50.620:FF:000045">
    <property type="entry name" value="Glutamate--tRNA ligase, mitochondrial"/>
    <property type="match status" value="1"/>
</dbReference>
<dbReference type="PANTHER" id="PTHR43311:SF2">
    <property type="entry name" value="GLUTAMATE--TRNA LIGASE, MITOCHONDRIAL-RELATED"/>
    <property type="match status" value="1"/>
</dbReference>
<evidence type="ECO:0000259" key="8">
    <source>
        <dbReference type="Pfam" id="PF00749"/>
    </source>
</evidence>
<evidence type="ECO:0000256" key="3">
    <source>
        <dbReference type="ARBA" id="ARBA00022741"/>
    </source>
</evidence>
<keyword evidence="2 7" id="KW-0436">Ligase</keyword>
<dbReference type="NCBIfam" id="NF004315">
    <property type="entry name" value="PRK05710.1-4"/>
    <property type="match status" value="1"/>
</dbReference>
<feature type="short sequence motif" description="'KMSKS' region" evidence="7">
    <location>
        <begin position="254"/>
        <end position="258"/>
    </location>
</feature>
<evidence type="ECO:0000256" key="5">
    <source>
        <dbReference type="ARBA" id="ARBA00022917"/>
    </source>
</evidence>
<feature type="binding site" evidence="7">
    <location>
        <position position="257"/>
    </location>
    <ligand>
        <name>ATP</name>
        <dbReference type="ChEBI" id="CHEBI:30616"/>
    </ligand>
</feature>
<comment type="catalytic activity">
    <reaction evidence="7">
        <text>tRNA(Glu) + L-glutamate + ATP = L-glutamyl-tRNA(Glu) + AMP + diphosphate</text>
        <dbReference type="Rhea" id="RHEA:23540"/>
        <dbReference type="Rhea" id="RHEA-COMP:9663"/>
        <dbReference type="Rhea" id="RHEA-COMP:9680"/>
        <dbReference type="ChEBI" id="CHEBI:29985"/>
        <dbReference type="ChEBI" id="CHEBI:30616"/>
        <dbReference type="ChEBI" id="CHEBI:33019"/>
        <dbReference type="ChEBI" id="CHEBI:78442"/>
        <dbReference type="ChEBI" id="CHEBI:78520"/>
        <dbReference type="ChEBI" id="CHEBI:456215"/>
        <dbReference type="EC" id="6.1.1.17"/>
    </reaction>
</comment>
<dbReference type="InterPro" id="IPR045462">
    <property type="entry name" value="aa-tRNA-synth_I_cd-bd"/>
</dbReference>
<dbReference type="Pfam" id="PF00749">
    <property type="entry name" value="tRNA-synt_1c"/>
    <property type="match status" value="1"/>
</dbReference>
<evidence type="ECO:0000313" key="10">
    <source>
        <dbReference type="EMBL" id="RFT16356.1"/>
    </source>
</evidence>
<sequence length="500" mass="57144">MKAEDKIRVRFAPSPTGYIHVGNARTALFNWLFARQKGGVFVLRVEDTDIERSREEYERNLIQDLRWLGLDWDEGPDVGGNFGPYRQSERLELYHKYAVQLLEEGKAYYCFCTAEELESQRQAALAEGRMPVYSGKCRNIPLDEARRRLAAGEEGAIRLKVPEEGLVRFEDLVRGLVEFDLKLIGDPIIVRSNGMPAYNYAVVIDDALMNITHVIRGEDHVSNTPRQILLYQALGWKLPVFAHLSMVMGQDNTRLSKRHGATSVDQFRRDGILAEALCNYLSFLGWSPPEGNEVLRLEELVRLFDLGRVSRSAAIFDYEKLHWLNRQHIKLLSPEKKLELALPYLKEAGLVSKELTPAQKDWLKRAVEILIEGVDKFSELPQKFLLLFDFDPAKMDDEAREIIQADSARKVLTAFIQKTRELQEFNYEIFAGITGAIKKETGIKGKDLFHPLRVALTARASGLELDKFIPLVEEGARLDFPRKIKGCLERIREISSLLQV</sequence>
<dbReference type="PANTHER" id="PTHR43311">
    <property type="entry name" value="GLUTAMATE--TRNA LIGASE"/>
    <property type="match status" value="1"/>
</dbReference>
<dbReference type="SUPFAM" id="SSF48163">
    <property type="entry name" value="An anticodon-binding domain of class I aminoacyl-tRNA synthetases"/>
    <property type="match status" value="1"/>
</dbReference>
<dbReference type="GO" id="GO:0005829">
    <property type="term" value="C:cytosol"/>
    <property type="evidence" value="ECO:0007669"/>
    <property type="project" value="TreeGrafter"/>
</dbReference>
<dbReference type="InterPro" id="IPR004527">
    <property type="entry name" value="Glu-tRNA-ligase_bac/mito"/>
</dbReference>
<comment type="caution">
    <text evidence="10">The sequence shown here is derived from an EMBL/GenBank/DDBJ whole genome shotgun (WGS) entry which is preliminary data.</text>
</comment>
<evidence type="ECO:0000256" key="2">
    <source>
        <dbReference type="ARBA" id="ARBA00022598"/>
    </source>
</evidence>
<keyword evidence="7" id="KW-0963">Cytoplasm</keyword>
<dbReference type="InterPro" id="IPR000924">
    <property type="entry name" value="Glu/Gln-tRNA-synth"/>
</dbReference>
<dbReference type="Proteomes" id="UP000257323">
    <property type="component" value="Unassembled WGS sequence"/>
</dbReference>
<feature type="short sequence motif" description="'HIGH' region" evidence="7">
    <location>
        <begin position="13"/>
        <end position="23"/>
    </location>
</feature>
<dbReference type="GO" id="GO:0005524">
    <property type="term" value="F:ATP binding"/>
    <property type="evidence" value="ECO:0007669"/>
    <property type="project" value="UniProtKB-UniRule"/>
</dbReference>
<comment type="similarity">
    <text evidence="1 7">Belongs to the class-I aminoacyl-tRNA synthetase family. Glutamate--tRNA ligase type 1 subfamily.</text>
</comment>
<dbReference type="InterPro" id="IPR014729">
    <property type="entry name" value="Rossmann-like_a/b/a_fold"/>
</dbReference>
<dbReference type="InterPro" id="IPR020751">
    <property type="entry name" value="aa-tRNA-synth_I_codon-bd_sub2"/>
</dbReference>
<evidence type="ECO:0000256" key="7">
    <source>
        <dbReference type="HAMAP-Rule" id="MF_00022"/>
    </source>
</evidence>
<dbReference type="Pfam" id="PF19269">
    <property type="entry name" value="Anticodon_2"/>
    <property type="match status" value="1"/>
</dbReference>
<dbReference type="SUPFAM" id="SSF52374">
    <property type="entry name" value="Nucleotidylyl transferase"/>
    <property type="match status" value="1"/>
</dbReference>
<dbReference type="InterPro" id="IPR020058">
    <property type="entry name" value="Glu/Gln-tRNA-synth_Ib_cat-dom"/>
</dbReference>
<evidence type="ECO:0000256" key="4">
    <source>
        <dbReference type="ARBA" id="ARBA00022840"/>
    </source>
</evidence>
<keyword evidence="5 7" id="KW-0648">Protein biosynthesis</keyword>